<dbReference type="InterPro" id="IPR007712">
    <property type="entry name" value="RelE/ParE_toxin"/>
</dbReference>
<sequence>MDEYKVKITSQAKEHLHLIKNYISLEINEPETAKKMLALLKENMKKLSFMPYRVKCINEQPWSKLGFRKIRAKNYYIYFWVEKETKTVHIISVIYTRMDQNRQLKDIKIP</sequence>
<keyword evidence="1" id="KW-1277">Toxin-antitoxin system</keyword>
<proteinExistence type="predicted"/>
<comment type="caution">
    <text evidence="2">The sequence shown here is derived from an EMBL/GenBank/DDBJ whole genome shotgun (WGS) entry which is preliminary data.</text>
</comment>
<dbReference type="RefSeq" id="WP_285153325.1">
    <property type="nucleotide sequence ID" value="NZ_JASSPP010000010.1"/>
</dbReference>
<dbReference type="Proteomes" id="UP001225134">
    <property type="component" value="Unassembled WGS sequence"/>
</dbReference>
<dbReference type="EMBL" id="JASSPP010000010">
    <property type="protein sequence ID" value="MDK9581073.1"/>
    <property type="molecule type" value="Genomic_DNA"/>
</dbReference>
<dbReference type="Pfam" id="PF05016">
    <property type="entry name" value="ParE_toxin"/>
    <property type="match status" value="1"/>
</dbReference>
<organism evidence="2 3">
    <name type="scientific">Sneathia sanguinegens</name>
    <dbReference type="NCBI Taxonomy" id="40543"/>
    <lineage>
        <taxon>Bacteria</taxon>
        <taxon>Fusobacteriati</taxon>
        <taxon>Fusobacteriota</taxon>
        <taxon>Fusobacteriia</taxon>
        <taxon>Fusobacteriales</taxon>
        <taxon>Leptotrichiaceae</taxon>
        <taxon>Sneathia</taxon>
    </lineage>
</organism>
<evidence type="ECO:0000313" key="3">
    <source>
        <dbReference type="Proteomes" id="UP001225134"/>
    </source>
</evidence>
<name>A0ABT7HKL2_9FUSO</name>
<gene>
    <name evidence="2" type="ORF">QQA45_06145</name>
</gene>
<evidence type="ECO:0000256" key="1">
    <source>
        <dbReference type="ARBA" id="ARBA00022649"/>
    </source>
</evidence>
<dbReference type="SUPFAM" id="SSF143011">
    <property type="entry name" value="RelE-like"/>
    <property type="match status" value="1"/>
</dbReference>
<keyword evidence="3" id="KW-1185">Reference proteome</keyword>
<accession>A0ABT7HKL2</accession>
<evidence type="ECO:0000313" key="2">
    <source>
        <dbReference type="EMBL" id="MDK9581073.1"/>
    </source>
</evidence>
<dbReference type="InterPro" id="IPR035093">
    <property type="entry name" value="RelE/ParE_toxin_dom_sf"/>
</dbReference>
<protein>
    <submittedName>
        <fullName evidence="2">Type II toxin-antitoxin system RelE/ParE family toxin</fullName>
    </submittedName>
</protein>
<reference evidence="2 3" key="1">
    <citation type="submission" date="2023-06" db="EMBL/GenBank/DDBJ databases">
        <title>Antibody response to the Sneathia vaginalis cytopathogenic toxin A during pregnancy.</title>
        <authorList>
            <person name="Mccoy Z.T."/>
            <person name="Serrano M.G."/>
            <person name="Spaine K."/>
            <person name="Edwards D.J."/>
            <person name="Buck G.A."/>
            <person name="Jefferson K."/>
        </authorList>
    </citation>
    <scope>NUCLEOTIDE SEQUENCE [LARGE SCALE GENOMIC DNA]</scope>
    <source>
        <strain evidence="2 3">CCUG 42621</strain>
    </source>
</reference>
<dbReference type="Gene3D" id="3.30.2310.20">
    <property type="entry name" value="RelE-like"/>
    <property type="match status" value="1"/>
</dbReference>